<keyword evidence="5" id="KW-1185">Reference proteome</keyword>
<proteinExistence type="inferred from homology"/>
<dbReference type="EC" id="3.4.16.4" evidence="4"/>
<dbReference type="Gene3D" id="3.40.710.10">
    <property type="entry name" value="DD-peptidase/beta-lactamase superfamily"/>
    <property type="match status" value="2"/>
</dbReference>
<gene>
    <name evidence="4" type="ordered locus">Pnap_3847</name>
</gene>
<feature type="region of interest" description="Disordered" evidence="3">
    <location>
        <begin position="1"/>
        <end position="23"/>
    </location>
</feature>
<dbReference type="Proteomes" id="UP000000644">
    <property type="component" value="Chromosome"/>
</dbReference>
<reference evidence="5" key="1">
    <citation type="journal article" date="2009" name="Environ. Microbiol.">
        <title>The genome of Polaromonas naphthalenivorans strain CJ2, isolated from coal tar-contaminated sediment, reveals physiological and metabolic versatility and evolution through extensive horizontal gene transfer.</title>
        <authorList>
            <person name="Yagi J.M."/>
            <person name="Sims D."/>
            <person name="Brettin T."/>
            <person name="Bruce D."/>
            <person name="Madsen E.L."/>
        </authorList>
    </citation>
    <scope>NUCLEOTIDE SEQUENCE [LARGE SCALE GENOMIC DNA]</scope>
    <source>
        <strain evidence="5">CJ2</strain>
    </source>
</reference>
<evidence type="ECO:0000256" key="3">
    <source>
        <dbReference type="SAM" id="MobiDB-lite"/>
    </source>
</evidence>
<dbReference type="GO" id="GO:0000270">
    <property type="term" value="P:peptidoglycan metabolic process"/>
    <property type="evidence" value="ECO:0007669"/>
    <property type="project" value="TreeGrafter"/>
</dbReference>
<dbReference type="eggNOG" id="COG2027">
    <property type="taxonomic scope" value="Bacteria"/>
</dbReference>
<dbReference type="Pfam" id="PF02113">
    <property type="entry name" value="Peptidase_S13"/>
    <property type="match status" value="1"/>
</dbReference>
<accession>A1VU15</accession>
<dbReference type="EMBL" id="CP000529">
    <property type="protein sequence ID" value="ABM39143.1"/>
    <property type="molecule type" value="Genomic_DNA"/>
</dbReference>
<evidence type="ECO:0000313" key="5">
    <source>
        <dbReference type="Proteomes" id="UP000000644"/>
    </source>
</evidence>
<dbReference type="SUPFAM" id="SSF56601">
    <property type="entry name" value="beta-lactamase/transpeptidase-like"/>
    <property type="match status" value="1"/>
</dbReference>
<dbReference type="GO" id="GO:0006508">
    <property type="term" value="P:proteolysis"/>
    <property type="evidence" value="ECO:0007669"/>
    <property type="project" value="InterPro"/>
</dbReference>
<dbReference type="MEROPS" id="S13.003"/>
<dbReference type="GO" id="GO:0009002">
    <property type="term" value="F:serine-type D-Ala-D-Ala carboxypeptidase activity"/>
    <property type="evidence" value="ECO:0007669"/>
    <property type="project" value="UniProtKB-EC"/>
</dbReference>
<keyword evidence="2 4" id="KW-0378">Hydrolase</keyword>
<dbReference type="Gene3D" id="3.50.80.20">
    <property type="entry name" value="D-Ala-D-Ala carboxypeptidase C, peptidase S13"/>
    <property type="match status" value="1"/>
</dbReference>
<protein>
    <submittedName>
        <fullName evidence="4">D-alanyl-D-alanine carboxypeptidase/D-alanyl-D-alanine-endopeptidase</fullName>
        <ecNumber evidence="4">3.4.16.4</ecNumber>
    </submittedName>
</protein>
<name>A1VU15_POLNA</name>
<dbReference type="InterPro" id="IPR000667">
    <property type="entry name" value="Peptidase_S13"/>
</dbReference>
<dbReference type="PANTHER" id="PTHR30023">
    <property type="entry name" value="D-ALANYL-D-ALANINE CARBOXYPEPTIDASE"/>
    <property type="match status" value="1"/>
</dbReference>
<evidence type="ECO:0000256" key="1">
    <source>
        <dbReference type="ARBA" id="ARBA00006096"/>
    </source>
</evidence>
<dbReference type="HOGENOM" id="CLU_017692_2_1_4"/>
<dbReference type="AlphaFoldDB" id="A1VU15"/>
<keyword evidence="4" id="KW-0645">Protease</keyword>
<evidence type="ECO:0000256" key="2">
    <source>
        <dbReference type="ARBA" id="ARBA00022801"/>
    </source>
</evidence>
<dbReference type="InterPro" id="IPR012338">
    <property type="entry name" value="Beta-lactam/transpept-like"/>
</dbReference>
<keyword evidence="4" id="KW-0121">Carboxypeptidase</keyword>
<comment type="similarity">
    <text evidence="1">Belongs to the peptidase S13 family.</text>
</comment>
<dbReference type="KEGG" id="pna:Pnap_3847"/>
<dbReference type="PRINTS" id="PR00922">
    <property type="entry name" value="DADACBPTASE3"/>
</dbReference>
<dbReference type="PANTHER" id="PTHR30023:SF0">
    <property type="entry name" value="PENICILLIN-SENSITIVE CARBOXYPEPTIDASE A"/>
    <property type="match status" value="1"/>
</dbReference>
<sequence length="528" mass="55554">MPRQPAGGRRHASSDYPACQRARPATDNRRMLLTPFPARFTARLTAGLLAALASLSASAQTLPPEVDALLARAKVPREAFAAVVVDAAPAINGRAAPLLSWRAGSAMNPASVMKLVTTYAGLELLGPAYTWSTPVYADGPIANGVLSGNLIIQGRGDPKLVMERLWLLLRRVQGLGIKTITGDILLDRSAFAASTQHPGDFDGEALRPYNVQPDALLLNYKSVVMTFAPNPGSGSASISYDPPLAGVRMQPGVPLSAGSNGRAGLAECGDYRAQLQPDFADPLRMAFAGSYPAACGEKVWAIAYPDPASYAQRAIAGLWQEMGGTLGGQVRDGVAPPGLAPAFEMESASLAEIIRDINKFSNNVMAQQLFLTLSLQRPGGASNEASREAVRGWWQGRFGAQNGGPGNAPDMPVLDNGSGLSRLERVTPQGLARMLQTAYVSGAMPELMASLPISGVDGTLKRSKSQVSQGWAHLKSGTLRDATALAGYVHTPSGRRLVVVGIVNHANAPAARPALEALVDWAVKEGSR</sequence>
<organism evidence="4 5">
    <name type="scientific">Polaromonas naphthalenivorans (strain CJ2)</name>
    <dbReference type="NCBI Taxonomy" id="365044"/>
    <lineage>
        <taxon>Bacteria</taxon>
        <taxon>Pseudomonadati</taxon>
        <taxon>Pseudomonadota</taxon>
        <taxon>Betaproteobacteria</taxon>
        <taxon>Burkholderiales</taxon>
        <taxon>Comamonadaceae</taxon>
        <taxon>Polaromonas</taxon>
    </lineage>
</organism>
<dbReference type="STRING" id="365044.Pnap_3847"/>
<evidence type="ECO:0000313" key="4">
    <source>
        <dbReference type="EMBL" id="ABM39143.1"/>
    </source>
</evidence>
<dbReference type="NCBIfam" id="TIGR00666">
    <property type="entry name" value="PBP4"/>
    <property type="match status" value="1"/>
</dbReference>
<dbReference type="OrthoDB" id="9802627at2"/>